<feature type="domain" description="NADP-dependent oxidoreductase" evidence="1">
    <location>
        <begin position="21"/>
        <end position="319"/>
    </location>
</feature>
<dbReference type="PANTHER" id="PTHR43147:SF2">
    <property type="entry name" value="NADP-DEPENDENT OXIDOREDUCTASE DOMAIN-CONTAINING PROTEIN"/>
    <property type="match status" value="1"/>
</dbReference>
<dbReference type="EMBL" id="JAFLQW010000143">
    <property type="protein sequence ID" value="MBO0348559.1"/>
    <property type="molecule type" value="Genomic_DNA"/>
</dbReference>
<accession>A0ABS3FN66</accession>
<dbReference type="Gene3D" id="3.20.20.100">
    <property type="entry name" value="NADP-dependent oxidoreductase domain"/>
    <property type="match status" value="1"/>
</dbReference>
<dbReference type="Proteomes" id="UP000664844">
    <property type="component" value="Unassembled WGS sequence"/>
</dbReference>
<dbReference type="SUPFAM" id="SSF51430">
    <property type="entry name" value="NAD(P)-linked oxidoreductase"/>
    <property type="match status" value="1"/>
</dbReference>
<gene>
    <name evidence="2" type="ORF">J0895_05445</name>
</gene>
<dbReference type="RefSeq" id="WP_207087106.1">
    <property type="nucleotide sequence ID" value="NZ_JAFLQW010000143.1"/>
</dbReference>
<sequence length="340" mass="38469">MPLPESSRLELTEDLKICRVLNGMWQVSGAHGRIHPQRAIASMFDYVDAGFTTWDLADHYGPAEDFIGEFRRQLAEKRGESALENVQAFTKWVPRPGKMTRQLVEQNIDISRKRMGVDALDLMQFHWWDYQDRNYLDALKYLAELQGSGKIKHLALTNFDTEHLAIIVENGIKIVSNQVQFSVLDRRPEQQMVPFCLEHDIKLLAYGSLGGGLLSERYLGQPEPSAGVLNTASLNKYKNMQSGWGNWSLFQELLQILETIANQYQVSIANVAVRYVLENPAVAGVIVGTRLGVAEHIEANSQVFEFELTAADVQKIDGVCDRARNLLEVIGDCGDEYRRR</sequence>
<dbReference type="InterPro" id="IPR023210">
    <property type="entry name" value="NADP_OxRdtase_dom"/>
</dbReference>
<dbReference type="CDD" id="cd19101">
    <property type="entry name" value="AKR_unchar"/>
    <property type="match status" value="1"/>
</dbReference>
<evidence type="ECO:0000313" key="2">
    <source>
        <dbReference type="EMBL" id="MBO0348559.1"/>
    </source>
</evidence>
<reference evidence="2 3" key="1">
    <citation type="submission" date="2021-03" db="EMBL/GenBank/DDBJ databases">
        <title>Metabolic Capacity of the Antarctic Cyanobacterium Phormidium pseudopriestleyi that Sustains Oxygenic Photosynthesis in the Presence of Hydrogen Sulfide.</title>
        <authorList>
            <person name="Lumian J.E."/>
            <person name="Jungblut A.D."/>
            <person name="Dillon M.L."/>
            <person name="Hawes I."/>
            <person name="Doran P.T."/>
            <person name="Mackey T.J."/>
            <person name="Dick G.J."/>
            <person name="Grettenberger C.L."/>
            <person name="Sumner D.Y."/>
        </authorList>
    </citation>
    <scope>NUCLEOTIDE SEQUENCE [LARGE SCALE GENOMIC DNA]</scope>
    <source>
        <strain evidence="2 3">FRX01</strain>
    </source>
</reference>
<dbReference type="Pfam" id="PF00248">
    <property type="entry name" value="Aldo_ket_red"/>
    <property type="match status" value="1"/>
</dbReference>
<organism evidence="2 3">
    <name type="scientific">Phormidium pseudopriestleyi FRX01</name>
    <dbReference type="NCBI Taxonomy" id="1759528"/>
    <lineage>
        <taxon>Bacteria</taxon>
        <taxon>Bacillati</taxon>
        <taxon>Cyanobacteriota</taxon>
        <taxon>Cyanophyceae</taxon>
        <taxon>Oscillatoriophycideae</taxon>
        <taxon>Oscillatoriales</taxon>
        <taxon>Oscillatoriaceae</taxon>
        <taxon>Phormidium</taxon>
    </lineage>
</organism>
<proteinExistence type="predicted"/>
<name>A0ABS3FN66_9CYAN</name>
<protein>
    <submittedName>
        <fullName evidence="2">Aldo/keto reductase</fullName>
    </submittedName>
</protein>
<comment type="caution">
    <text evidence="2">The sequence shown here is derived from an EMBL/GenBank/DDBJ whole genome shotgun (WGS) entry which is preliminary data.</text>
</comment>
<evidence type="ECO:0000313" key="3">
    <source>
        <dbReference type="Proteomes" id="UP000664844"/>
    </source>
</evidence>
<evidence type="ECO:0000259" key="1">
    <source>
        <dbReference type="Pfam" id="PF00248"/>
    </source>
</evidence>
<dbReference type="InterPro" id="IPR036812">
    <property type="entry name" value="NAD(P)_OxRdtase_dom_sf"/>
</dbReference>
<keyword evidence="3" id="KW-1185">Reference proteome</keyword>
<dbReference type="PANTHER" id="PTHR43147">
    <property type="entry name" value="PROTEIN TAS"/>
    <property type="match status" value="1"/>
</dbReference>